<keyword evidence="2" id="KW-1185">Reference proteome</keyword>
<accession>A0ABS1HQ93</accession>
<evidence type="ECO:0000313" key="2">
    <source>
        <dbReference type="Proteomes" id="UP000605676"/>
    </source>
</evidence>
<evidence type="ECO:0000313" key="1">
    <source>
        <dbReference type="EMBL" id="MBK3519334.1"/>
    </source>
</evidence>
<dbReference type="RefSeq" id="WP_200466553.1">
    <property type="nucleotide sequence ID" value="NZ_JAENRR010000062.1"/>
</dbReference>
<protein>
    <recommendedName>
        <fullName evidence="3">DUF2971 domain-containing protein</fullName>
    </recommendedName>
</protein>
<comment type="caution">
    <text evidence="1">The sequence shown here is derived from an EMBL/GenBank/DDBJ whole genome shotgun (WGS) entry which is preliminary data.</text>
</comment>
<dbReference type="EMBL" id="JAENRR010000062">
    <property type="protein sequence ID" value="MBK3519334.1"/>
    <property type="molecule type" value="Genomic_DNA"/>
</dbReference>
<dbReference type="Proteomes" id="UP000605676">
    <property type="component" value="Unassembled WGS sequence"/>
</dbReference>
<reference evidence="1 2" key="1">
    <citation type="submission" date="2021-01" db="EMBL/GenBank/DDBJ databases">
        <title>Carboxyliciviraga sp.nov., isolated from coastal sediments.</title>
        <authorList>
            <person name="Lu D."/>
            <person name="Zhang T."/>
        </authorList>
    </citation>
    <scope>NUCLEOTIDE SEQUENCE [LARGE SCALE GENOMIC DNA]</scope>
    <source>
        <strain evidence="1 2">N1Y132</strain>
    </source>
</reference>
<proteinExistence type="predicted"/>
<name>A0ABS1HQ93_9BACT</name>
<gene>
    <name evidence="1" type="ORF">JIV24_18450</name>
</gene>
<organism evidence="1 2">
    <name type="scientific">Carboxylicivirga marina</name>
    <dbReference type="NCBI Taxonomy" id="2800988"/>
    <lineage>
        <taxon>Bacteria</taxon>
        <taxon>Pseudomonadati</taxon>
        <taxon>Bacteroidota</taxon>
        <taxon>Bacteroidia</taxon>
        <taxon>Marinilabiliales</taxon>
        <taxon>Marinilabiliaceae</taxon>
        <taxon>Carboxylicivirga</taxon>
    </lineage>
</organism>
<sequence length="143" mass="17338">MQLRNEKVWRYMDFAKYVSLLNSSELYLSRADNFDDNFEGLLPKRVLNRLSEVWRMTPAKVLEFYNYCKQWVYINCWYKSEHESDAMWKLYSSNSYALAIQSTREKLESCLNDNYKLLDVQYIDYEKEDVRQIVFPTLYSNVV</sequence>
<evidence type="ECO:0008006" key="3">
    <source>
        <dbReference type="Google" id="ProtNLM"/>
    </source>
</evidence>